<evidence type="ECO:0000256" key="2">
    <source>
        <dbReference type="ARBA" id="ARBA00006448"/>
    </source>
</evidence>
<evidence type="ECO:0000256" key="5">
    <source>
        <dbReference type="ARBA" id="ARBA00022989"/>
    </source>
</evidence>
<sequence>MDELNGYLQFNFWEMILRTTITFLVLLTLARLLGEKQIGHLTFFDYVTGITIGSIAAEIVVRRDTPFFNGIISLIWWAILAILISYLSLKSSKARIMMDGQPKIIIKQGKIMRETLKSTRLNLDDLCMMLREKDVFSIQDVHYAILEPDGKISVLRKEFKQPVTKGDLNIPTPNFTYLPAEIISDGKIIKKNLKELNLDENWLQQELNKKGIHSAEEVFYAEVQSDGSLFFDRY</sequence>
<comment type="subcellular location">
    <subcellularLocation>
        <location evidence="1">Cell membrane</location>
        <topology evidence="1">Multi-pass membrane protein</topology>
    </subcellularLocation>
</comment>
<comment type="caution">
    <text evidence="10">The sequence shown here is derived from an EMBL/GenBank/DDBJ whole genome shotgun (WGS) entry which is preliminary data.</text>
</comment>
<name>A0ABP3I881_9BACL</name>
<dbReference type="InterPro" id="IPR048454">
    <property type="entry name" value="YetF_N"/>
</dbReference>
<dbReference type="Pfam" id="PF04239">
    <property type="entry name" value="DUF421"/>
    <property type="match status" value="1"/>
</dbReference>
<keyword evidence="5 7" id="KW-1133">Transmembrane helix</keyword>
<feature type="transmembrane region" description="Helical" evidence="7">
    <location>
        <begin position="15"/>
        <end position="34"/>
    </location>
</feature>
<evidence type="ECO:0000256" key="1">
    <source>
        <dbReference type="ARBA" id="ARBA00004651"/>
    </source>
</evidence>
<feature type="transmembrane region" description="Helical" evidence="7">
    <location>
        <begin position="41"/>
        <end position="61"/>
    </location>
</feature>
<dbReference type="Proteomes" id="UP001500340">
    <property type="component" value="Unassembled WGS sequence"/>
</dbReference>
<feature type="transmembrane region" description="Helical" evidence="7">
    <location>
        <begin position="67"/>
        <end position="89"/>
    </location>
</feature>
<evidence type="ECO:0000256" key="3">
    <source>
        <dbReference type="ARBA" id="ARBA00022475"/>
    </source>
</evidence>
<dbReference type="InterPro" id="IPR023090">
    <property type="entry name" value="UPF0702_alpha/beta_dom_sf"/>
</dbReference>
<evidence type="ECO:0000256" key="6">
    <source>
        <dbReference type="ARBA" id="ARBA00023136"/>
    </source>
</evidence>
<keyword evidence="11" id="KW-1185">Reference proteome</keyword>
<dbReference type="InterPro" id="IPR007353">
    <property type="entry name" value="DUF421"/>
</dbReference>
<dbReference type="EMBL" id="BAAACX010000009">
    <property type="protein sequence ID" value="GAA0393763.1"/>
    <property type="molecule type" value="Genomic_DNA"/>
</dbReference>
<protein>
    <submittedName>
        <fullName evidence="10">DUF421 domain-containing protein</fullName>
    </submittedName>
</protein>
<evidence type="ECO:0000256" key="7">
    <source>
        <dbReference type="SAM" id="Phobius"/>
    </source>
</evidence>
<dbReference type="Gene3D" id="3.30.240.20">
    <property type="entry name" value="bsu07140 like domains"/>
    <property type="match status" value="2"/>
</dbReference>
<accession>A0ABP3I881</accession>
<evidence type="ECO:0000256" key="4">
    <source>
        <dbReference type="ARBA" id="ARBA00022692"/>
    </source>
</evidence>
<dbReference type="PANTHER" id="PTHR34582:SF7">
    <property type="entry name" value="UPF0702 TRANSMEMBRANE PROTEIN YDFS"/>
    <property type="match status" value="1"/>
</dbReference>
<evidence type="ECO:0000259" key="9">
    <source>
        <dbReference type="Pfam" id="PF20730"/>
    </source>
</evidence>
<dbReference type="Pfam" id="PF20730">
    <property type="entry name" value="YetF_N"/>
    <property type="match status" value="1"/>
</dbReference>
<dbReference type="PANTHER" id="PTHR34582">
    <property type="entry name" value="UPF0702 TRANSMEMBRANE PROTEIN YCAP"/>
    <property type="match status" value="1"/>
</dbReference>
<evidence type="ECO:0000313" key="11">
    <source>
        <dbReference type="Proteomes" id="UP001500340"/>
    </source>
</evidence>
<keyword evidence="4 7" id="KW-0812">Transmembrane</keyword>
<proteinExistence type="inferred from homology"/>
<gene>
    <name evidence="10" type="ORF">GCM10008933_25740</name>
</gene>
<dbReference type="RefSeq" id="WP_343861632.1">
    <property type="nucleotide sequence ID" value="NZ_JBHTLZ010000025.1"/>
</dbReference>
<comment type="similarity">
    <text evidence="2">Belongs to the UPF0702 family.</text>
</comment>
<reference evidence="11" key="1">
    <citation type="journal article" date="2019" name="Int. J. Syst. Evol. Microbiol.">
        <title>The Global Catalogue of Microorganisms (GCM) 10K type strain sequencing project: providing services to taxonomists for standard genome sequencing and annotation.</title>
        <authorList>
            <consortium name="The Broad Institute Genomics Platform"/>
            <consortium name="The Broad Institute Genome Sequencing Center for Infectious Disease"/>
            <person name="Wu L."/>
            <person name="Ma J."/>
        </authorList>
    </citation>
    <scope>NUCLEOTIDE SEQUENCE [LARGE SCALE GENOMIC DNA]</scope>
    <source>
        <strain evidence="11">JCM 12774</strain>
    </source>
</reference>
<evidence type="ECO:0000313" key="10">
    <source>
        <dbReference type="EMBL" id="GAA0393763.1"/>
    </source>
</evidence>
<evidence type="ECO:0000259" key="8">
    <source>
        <dbReference type="Pfam" id="PF04239"/>
    </source>
</evidence>
<feature type="domain" description="YetF C-terminal" evidence="8">
    <location>
        <begin position="90"/>
        <end position="224"/>
    </location>
</feature>
<feature type="domain" description="YetF-like N-terminal transmembrane" evidence="9">
    <location>
        <begin position="14"/>
        <end position="87"/>
    </location>
</feature>
<organism evidence="10 11">
    <name type="scientific">Paenibacillus motobuensis</name>
    <dbReference type="NCBI Taxonomy" id="295324"/>
    <lineage>
        <taxon>Bacteria</taxon>
        <taxon>Bacillati</taxon>
        <taxon>Bacillota</taxon>
        <taxon>Bacilli</taxon>
        <taxon>Bacillales</taxon>
        <taxon>Paenibacillaceae</taxon>
        <taxon>Paenibacillus</taxon>
    </lineage>
</organism>
<keyword evidence="6 7" id="KW-0472">Membrane</keyword>
<keyword evidence="3" id="KW-1003">Cell membrane</keyword>